<evidence type="ECO:0000313" key="5">
    <source>
        <dbReference type="Proteomes" id="UP000630594"/>
    </source>
</evidence>
<gene>
    <name evidence="4" type="ORF">GCM10007231_27830</name>
</gene>
<comment type="caution">
    <text evidence="4">The sequence shown here is derived from an EMBL/GenBank/DDBJ whole genome shotgun (WGS) entry which is preliminary data.</text>
</comment>
<proteinExistence type="predicted"/>
<feature type="region of interest" description="Disordered" evidence="1">
    <location>
        <begin position="48"/>
        <end position="93"/>
    </location>
</feature>
<sequence>MTRFRTTVASLATAALVGLPTMAVVSSAEAAAGPYTFKNCTALNKKFPHGVGRPNAKDKTSGTPVRNFHKSKAWYNKNTKSDRDKDGIACEKR</sequence>
<evidence type="ECO:0000256" key="1">
    <source>
        <dbReference type="SAM" id="MobiDB-lite"/>
    </source>
</evidence>
<accession>A0ABQ1QHU4</accession>
<feature type="chain" id="PRO_5047245685" description="Excalibur calcium-binding domain-containing protein" evidence="2">
    <location>
        <begin position="31"/>
        <end position="93"/>
    </location>
</feature>
<protein>
    <recommendedName>
        <fullName evidence="3">Excalibur calcium-binding domain-containing protein</fullName>
    </recommendedName>
</protein>
<reference evidence="5" key="1">
    <citation type="journal article" date="2019" name="Int. J. Syst. Evol. Microbiol.">
        <title>The Global Catalogue of Microorganisms (GCM) 10K type strain sequencing project: providing services to taxonomists for standard genome sequencing and annotation.</title>
        <authorList>
            <consortium name="The Broad Institute Genomics Platform"/>
            <consortium name="The Broad Institute Genome Sequencing Center for Infectious Disease"/>
            <person name="Wu L."/>
            <person name="Ma J."/>
        </authorList>
    </citation>
    <scope>NUCLEOTIDE SEQUENCE [LARGE SCALE GENOMIC DNA]</scope>
    <source>
        <strain evidence="5">CCM 7403</strain>
    </source>
</reference>
<evidence type="ECO:0000256" key="2">
    <source>
        <dbReference type="SAM" id="SignalP"/>
    </source>
</evidence>
<dbReference type="EMBL" id="BMCK01000004">
    <property type="protein sequence ID" value="GGD26845.1"/>
    <property type="molecule type" value="Genomic_DNA"/>
</dbReference>
<name>A0ABQ1QHU4_9ACTN</name>
<feature type="compositionally biased region" description="Basic and acidic residues" evidence="1">
    <location>
        <begin position="79"/>
        <end position="93"/>
    </location>
</feature>
<keyword evidence="5" id="KW-1185">Reference proteome</keyword>
<evidence type="ECO:0000313" key="4">
    <source>
        <dbReference type="EMBL" id="GGD26845.1"/>
    </source>
</evidence>
<dbReference type="RefSeq" id="WP_170213499.1">
    <property type="nucleotide sequence ID" value="NZ_BMCK01000004.1"/>
</dbReference>
<feature type="signal peptide" evidence="2">
    <location>
        <begin position="1"/>
        <end position="30"/>
    </location>
</feature>
<dbReference type="SMART" id="SM00894">
    <property type="entry name" value="Excalibur"/>
    <property type="match status" value="1"/>
</dbReference>
<evidence type="ECO:0000259" key="3">
    <source>
        <dbReference type="SMART" id="SM00894"/>
    </source>
</evidence>
<feature type="domain" description="Excalibur calcium-binding" evidence="3">
    <location>
        <begin position="36"/>
        <end position="91"/>
    </location>
</feature>
<dbReference type="InterPro" id="IPR008613">
    <property type="entry name" value="Excalibur_Ca-bd_domain"/>
</dbReference>
<keyword evidence="2" id="KW-0732">Signal</keyword>
<dbReference type="Proteomes" id="UP000630594">
    <property type="component" value="Unassembled WGS sequence"/>
</dbReference>
<organism evidence="4 5">
    <name type="scientific">Nocardioides daphniae</name>
    <dbReference type="NCBI Taxonomy" id="402297"/>
    <lineage>
        <taxon>Bacteria</taxon>
        <taxon>Bacillati</taxon>
        <taxon>Actinomycetota</taxon>
        <taxon>Actinomycetes</taxon>
        <taxon>Propionibacteriales</taxon>
        <taxon>Nocardioidaceae</taxon>
        <taxon>Nocardioides</taxon>
    </lineage>
</organism>
<dbReference type="Pfam" id="PF05901">
    <property type="entry name" value="Excalibur"/>
    <property type="match status" value="1"/>
</dbReference>